<protein>
    <submittedName>
        <fullName evidence="4">Secreted protein</fullName>
    </submittedName>
</protein>
<keyword evidence="1" id="KW-0732">Signal</keyword>
<name>A0A0R3X9J7_HYDTA</name>
<organism evidence="4">
    <name type="scientific">Hydatigena taeniaeformis</name>
    <name type="common">Feline tapeworm</name>
    <name type="synonym">Taenia taeniaeformis</name>
    <dbReference type="NCBI Taxonomy" id="6205"/>
    <lineage>
        <taxon>Eukaryota</taxon>
        <taxon>Metazoa</taxon>
        <taxon>Spiralia</taxon>
        <taxon>Lophotrochozoa</taxon>
        <taxon>Platyhelminthes</taxon>
        <taxon>Cestoda</taxon>
        <taxon>Eucestoda</taxon>
        <taxon>Cyclophyllidea</taxon>
        <taxon>Taeniidae</taxon>
        <taxon>Hydatigera</taxon>
    </lineage>
</organism>
<evidence type="ECO:0000313" key="4">
    <source>
        <dbReference type="WBParaSite" id="TTAC_0001022201-mRNA-1"/>
    </source>
</evidence>
<keyword evidence="3" id="KW-1185">Reference proteome</keyword>
<evidence type="ECO:0000256" key="1">
    <source>
        <dbReference type="SAM" id="SignalP"/>
    </source>
</evidence>
<dbReference type="WBParaSite" id="TTAC_0001022201-mRNA-1">
    <property type="protein sequence ID" value="TTAC_0001022201-mRNA-1"/>
    <property type="gene ID" value="TTAC_0001022201"/>
</dbReference>
<feature type="chain" id="PRO_5043133319" evidence="1">
    <location>
        <begin position="21"/>
        <end position="128"/>
    </location>
</feature>
<evidence type="ECO:0000313" key="2">
    <source>
        <dbReference type="EMBL" id="VDM35187.1"/>
    </source>
</evidence>
<reference evidence="2 3" key="2">
    <citation type="submission" date="2018-11" db="EMBL/GenBank/DDBJ databases">
        <authorList>
            <consortium name="Pathogen Informatics"/>
        </authorList>
    </citation>
    <scope>NUCLEOTIDE SEQUENCE [LARGE SCALE GENOMIC DNA]</scope>
</reference>
<proteinExistence type="predicted"/>
<feature type="signal peptide" evidence="1">
    <location>
        <begin position="1"/>
        <end position="20"/>
    </location>
</feature>
<accession>A0A0R3X9J7</accession>
<dbReference type="AlphaFoldDB" id="A0A0R3X9J7"/>
<reference evidence="4" key="1">
    <citation type="submission" date="2017-02" db="UniProtKB">
        <authorList>
            <consortium name="WormBaseParasite"/>
        </authorList>
    </citation>
    <scope>IDENTIFICATION</scope>
</reference>
<sequence>MPLLHTLAVATSTVTTAAHAASAASGAAIALRKNIGFDGCIRVSGEEAGREEGVETVLCIESGVELPPAGDTASEACRAIWIGAVKDVGPRPVIMFSTSTDQHNSTQVNTSQLKSTQFLLPTPYHCCQ</sequence>
<dbReference type="EMBL" id="UYWX01021427">
    <property type="protein sequence ID" value="VDM35187.1"/>
    <property type="molecule type" value="Genomic_DNA"/>
</dbReference>
<dbReference type="Proteomes" id="UP000274429">
    <property type="component" value="Unassembled WGS sequence"/>
</dbReference>
<gene>
    <name evidence="2" type="ORF">TTAC_LOCUS10207</name>
</gene>
<evidence type="ECO:0000313" key="3">
    <source>
        <dbReference type="Proteomes" id="UP000274429"/>
    </source>
</evidence>